<accession>A0A4R3YKK9</accession>
<sequence length="282" mass="29905">MRSKLFVPGARPELFAKALAGQADALSFDLEDSVVPELKSEARQQVAEFVTRDAVRTAAKVIIVRVNAPKTPYFEDDVRAMARDGVTLLNLPKIESVAALLRAIDVLEYAEVANGVTTPIRLLINVETPRALARAASLASAHPRVAGLQLGLGDLFEPNAIDRRDSASVHAAMFAVRMAAAQADIFAIDGAFADLDDTAGFTAEAQMARRLGYIGKSCIHPSQVALANAAFAPSDTEIATAQRIVAAAREAKDAGRGAFVVDGKMIDLPFLKRAQAIVAAAE</sequence>
<dbReference type="PANTHER" id="PTHR32308">
    <property type="entry name" value="LYASE BETA SUBUNIT, PUTATIVE (AFU_ORTHOLOGUE AFUA_4G13030)-RELATED"/>
    <property type="match status" value="1"/>
</dbReference>
<evidence type="ECO:0000313" key="8">
    <source>
        <dbReference type="Proteomes" id="UP000295645"/>
    </source>
</evidence>
<feature type="binding site" evidence="4">
    <location>
        <position position="127"/>
    </location>
    <ligand>
        <name>substrate</name>
    </ligand>
</feature>
<feature type="domain" description="HpcH/HpaI aldolase/citrate lyase" evidence="6">
    <location>
        <begin position="2"/>
        <end position="221"/>
    </location>
</feature>
<feature type="binding site" evidence="5">
    <location>
        <position position="127"/>
    </location>
    <ligand>
        <name>Mg(2+)</name>
        <dbReference type="ChEBI" id="CHEBI:18420"/>
    </ligand>
</feature>
<dbReference type="OrthoDB" id="348111at2"/>
<feature type="binding site" evidence="5">
    <location>
        <position position="154"/>
    </location>
    <ligand>
        <name>Mg(2+)</name>
        <dbReference type="ChEBI" id="CHEBI:18420"/>
    </ligand>
</feature>
<organism evidence="7 8">
    <name type="scientific">Luteibacter rhizovicinus</name>
    <dbReference type="NCBI Taxonomy" id="242606"/>
    <lineage>
        <taxon>Bacteria</taxon>
        <taxon>Pseudomonadati</taxon>
        <taxon>Pseudomonadota</taxon>
        <taxon>Gammaproteobacteria</taxon>
        <taxon>Lysobacterales</taxon>
        <taxon>Rhodanobacteraceae</taxon>
        <taxon>Luteibacter</taxon>
    </lineage>
</organism>
<name>A0A4R3YKK9_9GAMM</name>
<keyword evidence="7" id="KW-0456">Lyase</keyword>
<dbReference type="Proteomes" id="UP000295645">
    <property type="component" value="Unassembled WGS sequence"/>
</dbReference>
<dbReference type="GO" id="GO:0006107">
    <property type="term" value="P:oxaloacetate metabolic process"/>
    <property type="evidence" value="ECO:0007669"/>
    <property type="project" value="TreeGrafter"/>
</dbReference>
<comment type="cofactor">
    <cofactor evidence="1">
        <name>Mg(2+)</name>
        <dbReference type="ChEBI" id="CHEBI:18420"/>
    </cofactor>
</comment>
<dbReference type="PIRSF" id="PIRSF015582">
    <property type="entry name" value="Cit_lyase_B"/>
    <property type="match status" value="1"/>
</dbReference>
<dbReference type="Gene3D" id="3.20.20.60">
    <property type="entry name" value="Phosphoenolpyruvate-binding domains"/>
    <property type="match status" value="1"/>
</dbReference>
<evidence type="ECO:0000256" key="5">
    <source>
        <dbReference type="PIRSR" id="PIRSR015582-2"/>
    </source>
</evidence>
<dbReference type="EMBL" id="SMCS01000006">
    <property type="protein sequence ID" value="TCV92731.1"/>
    <property type="molecule type" value="Genomic_DNA"/>
</dbReference>
<dbReference type="AlphaFoldDB" id="A0A4R3YKK9"/>
<dbReference type="PANTHER" id="PTHR32308:SF10">
    <property type="entry name" value="CITRATE LYASE SUBUNIT BETA"/>
    <property type="match status" value="1"/>
</dbReference>
<keyword evidence="2 5" id="KW-0479">Metal-binding</keyword>
<comment type="caution">
    <text evidence="7">The sequence shown here is derived from an EMBL/GenBank/DDBJ whole genome shotgun (WGS) entry which is preliminary data.</text>
</comment>
<dbReference type="GO" id="GO:0016829">
    <property type="term" value="F:lyase activity"/>
    <property type="evidence" value="ECO:0007669"/>
    <property type="project" value="UniProtKB-KW"/>
</dbReference>
<evidence type="ECO:0000256" key="3">
    <source>
        <dbReference type="ARBA" id="ARBA00022842"/>
    </source>
</evidence>
<proteinExistence type="predicted"/>
<evidence type="ECO:0000256" key="4">
    <source>
        <dbReference type="PIRSR" id="PIRSR015582-1"/>
    </source>
</evidence>
<reference evidence="7 8" key="1">
    <citation type="submission" date="2019-03" db="EMBL/GenBank/DDBJ databases">
        <title>Above-ground endophytic microbial communities from plants in different locations in the United States.</title>
        <authorList>
            <person name="Frank C."/>
        </authorList>
    </citation>
    <scope>NUCLEOTIDE SEQUENCE [LARGE SCALE GENOMIC DNA]</scope>
    <source>
        <strain evidence="7 8">LP_13_YM</strain>
    </source>
</reference>
<feature type="binding site" evidence="4">
    <location>
        <position position="65"/>
    </location>
    <ligand>
        <name>substrate</name>
    </ligand>
</feature>
<keyword evidence="3 5" id="KW-0460">Magnesium</keyword>
<evidence type="ECO:0000256" key="2">
    <source>
        <dbReference type="ARBA" id="ARBA00022723"/>
    </source>
</evidence>
<protein>
    <submittedName>
        <fullName evidence="7">Citrate lyase subunit beta/citryl-CoA lyase</fullName>
    </submittedName>
</protein>
<dbReference type="InterPro" id="IPR015813">
    <property type="entry name" value="Pyrv/PenolPyrv_kinase-like_dom"/>
</dbReference>
<gene>
    <name evidence="7" type="ORF">EC912_10669</name>
</gene>
<dbReference type="RefSeq" id="WP_132145388.1">
    <property type="nucleotide sequence ID" value="NZ_SMCS01000006.1"/>
</dbReference>
<evidence type="ECO:0000256" key="1">
    <source>
        <dbReference type="ARBA" id="ARBA00001946"/>
    </source>
</evidence>
<evidence type="ECO:0000259" key="6">
    <source>
        <dbReference type="Pfam" id="PF03328"/>
    </source>
</evidence>
<keyword evidence="8" id="KW-1185">Reference proteome</keyword>
<dbReference type="SUPFAM" id="SSF51621">
    <property type="entry name" value="Phosphoenolpyruvate/pyruvate domain"/>
    <property type="match status" value="1"/>
</dbReference>
<dbReference type="InterPro" id="IPR011206">
    <property type="entry name" value="Citrate_lyase_beta/mcl1/mcl2"/>
</dbReference>
<dbReference type="InterPro" id="IPR040442">
    <property type="entry name" value="Pyrv_kinase-like_dom_sf"/>
</dbReference>
<dbReference type="InterPro" id="IPR005000">
    <property type="entry name" value="Aldolase/citrate-lyase_domain"/>
</dbReference>
<dbReference type="Pfam" id="PF03328">
    <property type="entry name" value="HpcH_HpaI"/>
    <property type="match status" value="1"/>
</dbReference>
<evidence type="ECO:0000313" key="7">
    <source>
        <dbReference type="EMBL" id="TCV92731.1"/>
    </source>
</evidence>
<dbReference type="GO" id="GO:0000287">
    <property type="term" value="F:magnesium ion binding"/>
    <property type="evidence" value="ECO:0007669"/>
    <property type="project" value="TreeGrafter"/>
</dbReference>